<evidence type="ECO:0000313" key="16">
    <source>
        <dbReference type="EMBL" id="RXN11666.1"/>
    </source>
</evidence>
<evidence type="ECO:0000256" key="15">
    <source>
        <dbReference type="SAM" id="Phobius"/>
    </source>
</evidence>
<dbReference type="EMBL" id="QBIY01013112">
    <property type="protein sequence ID" value="RXN11666.1"/>
    <property type="molecule type" value="Genomic_DNA"/>
</dbReference>
<evidence type="ECO:0000256" key="4">
    <source>
        <dbReference type="ARBA" id="ARBA00010185"/>
    </source>
</evidence>
<reference evidence="16 17" key="1">
    <citation type="submission" date="2018-03" db="EMBL/GenBank/DDBJ databases">
        <title>Draft genome sequence of Rohu Carp (Labeo rohita).</title>
        <authorList>
            <person name="Das P."/>
            <person name="Kushwaha B."/>
            <person name="Joshi C.G."/>
            <person name="Kumar D."/>
            <person name="Nagpure N.S."/>
            <person name="Sahoo L."/>
            <person name="Das S.P."/>
            <person name="Bit A."/>
            <person name="Patnaik S."/>
            <person name="Meher P.K."/>
            <person name="Jayasankar P."/>
            <person name="Koringa P.G."/>
            <person name="Patel N.V."/>
            <person name="Hinsu A.T."/>
            <person name="Kumar R."/>
            <person name="Pandey M."/>
            <person name="Agarwal S."/>
            <person name="Srivastava S."/>
            <person name="Singh M."/>
            <person name="Iquebal M.A."/>
            <person name="Jaiswal S."/>
            <person name="Angadi U.B."/>
            <person name="Kumar N."/>
            <person name="Raza M."/>
            <person name="Shah T.M."/>
            <person name="Rai A."/>
            <person name="Jena J.K."/>
        </authorList>
    </citation>
    <scope>NUCLEOTIDE SEQUENCE [LARGE SCALE GENOMIC DNA]</scope>
    <source>
        <strain evidence="16">DASCIFA01</strain>
        <tissue evidence="16">Testis</tissue>
    </source>
</reference>
<evidence type="ECO:0000256" key="9">
    <source>
        <dbReference type="ARBA" id="ARBA00022695"/>
    </source>
</evidence>
<comment type="caution">
    <text evidence="16">The sequence shown here is derived from an EMBL/GenBank/DDBJ whole genome shotgun (WGS) entry which is preliminary data.</text>
</comment>
<evidence type="ECO:0000256" key="6">
    <source>
        <dbReference type="ARBA" id="ARBA00022516"/>
    </source>
</evidence>
<dbReference type="GO" id="GO:0004605">
    <property type="term" value="F:phosphatidate cytidylyltransferase activity"/>
    <property type="evidence" value="ECO:0007669"/>
    <property type="project" value="UniProtKB-EC"/>
</dbReference>
<dbReference type="EC" id="2.7.7.41" evidence="5"/>
<evidence type="ECO:0000256" key="5">
    <source>
        <dbReference type="ARBA" id="ARBA00012487"/>
    </source>
</evidence>
<keyword evidence="14" id="KW-1208">Phospholipid metabolism</keyword>
<evidence type="ECO:0000256" key="2">
    <source>
        <dbReference type="ARBA" id="ARBA00005119"/>
    </source>
</evidence>
<dbReference type="Proteomes" id="UP000290572">
    <property type="component" value="Unassembled WGS sequence"/>
</dbReference>
<gene>
    <name evidence="16" type="ORF">ROHU_010473</name>
</gene>
<evidence type="ECO:0000256" key="7">
    <source>
        <dbReference type="ARBA" id="ARBA00022679"/>
    </source>
</evidence>
<comment type="subcellular location">
    <subcellularLocation>
        <location evidence="1">Membrane</location>
        <topology evidence="1">Multi-pass membrane protein</topology>
    </subcellularLocation>
</comment>
<keyword evidence="9 16" id="KW-0548">Nucleotidyltransferase</keyword>
<keyword evidence="13" id="KW-0594">Phospholipid biosynthesis</keyword>
<protein>
    <recommendedName>
        <fullName evidence="5">phosphatidate cytidylyltransferase</fullName>
        <ecNumber evidence="5">2.7.7.41</ecNumber>
    </recommendedName>
</protein>
<sequence>MDCEPSELFQLQDYILPSVLQSITSWTTVTLYPFQIHSFALSSFASIMGPFGGFFASGFKRAFRMKDFANTIPGYGGFKDRFDCQFLMATFVNVYISSFIREPNPCKILQQILALGLEQQLHIFNLIEAHLLPPLEEADYPYGLAQLWVY</sequence>
<evidence type="ECO:0000256" key="10">
    <source>
        <dbReference type="ARBA" id="ARBA00022989"/>
    </source>
</evidence>
<evidence type="ECO:0000256" key="13">
    <source>
        <dbReference type="ARBA" id="ARBA00023209"/>
    </source>
</evidence>
<evidence type="ECO:0000256" key="14">
    <source>
        <dbReference type="ARBA" id="ARBA00023264"/>
    </source>
</evidence>
<keyword evidence="7 16" id="KW-0808">Transferase</keyword>
<evidence type="ECO:0000256" key="12">
    <source>
        <dbReference type="ARBA" id="ARBA00023136"/>
    </source>
</evidence>
<dbReference type="PANTHER" id="PTHR13773">
    <property type="entry name" value="PHOSPHATIDATE CYTIDYLYLTRANSFERASE"/>
    <property type="match status" value="1"/>
</dbReference>
<comment type="pathway">
    <text evidence="2">Phospholipid metabolism; CDP-diacylglycerol biosynthesis; CDP-diacylglycerol from sn-glycerol 3-phosphate: step 3/3.</text>
</comment>
<comment type="similarity">
    <text evidence="4">Belongs to the CDS family.</text>
</comment>
<dbReference type="GO" id="GO:0005789">
    <property type="term" value="C:endoplasmic reticulum membrane"/>
    <property type="evidence" value="ECO:0007669"/>
    <property type="project" value="TreeGrafter"/>
</dbReference>
<dbReference type="Pfam" id="PF01148">
    <property type="entry name" value="CTP_transf_1"/>
    <property type="match status" value="1"/>
</dbReference>
<organism evidence="16 17">
    <name type="scientific">Labeo rohita</name>
    <name type="common">Indian major carp</name>
    <name type="synonym">Cyprinus rohita</name>
    <dbReference type="NCBI Taxonomy" id="84645"/>
    <lineage>
        <taxon>Eukaryota</taxon>
        <taxon>Metazoa</taxon>
        <taxon>Chordata</taxon>
        <taxon>Craniata</taxon>
        <taxon>Vertebrata</taxon>
        <taxon>Euteleostomi</taxon>
        <taxon>Actinopterygii</taxon>
        <taxon>Neopterygii</taxon>
        <taxon>Teleostei</taxon>
        <taxon>Ostariophysi</taxon>
        <taxon>Cypriniformes</taxon>
        <taxon>Cyprinidae</taxon>
        <taxon>Labeoninae</taxon>
        <taxon>Labeonini</taxon>
        <taxon>Labeo</taxon>
    </lineage>
</organism>
<dbReference type="GO" id="GO:0016024">
    <property type="term" value="P:CDP-diacylglycerol biosynthetic process"/>
    <property type="evidence" value="ECO:0007669"/>
    <property type="project" value="UniProtKB-UniPathway"/>
</dbReference>
<evidence type="ECO:0000256" key="11">
    <source>
        <dbReference type="ARBA" id="ARBA00023098"/>
    </source>
</evidence>
<feature type="transmembrane region" description="Helical" evidence="15">
    <location>
        <begin position="36"/>
        <end position="56"/>
    </location>
</feature>
<dbReference type="STRING" id="84645.A0A498LWW1"/>
<dbReference type="UniPathway" id="UPA00557">
    <property type="reaction ID" value="UER00614"/>
</dbReference>
<name>A0A498LWW1_LABRO</name>
<keyword evidence="6" id="KW-0444">Lipid biosynthesis</keyword>
<evidence type="ECO:0000256" key="1">
    <source>
        <dbReference type="ARBA" id="ARBA00004141"/>
    </source>
</evidence>
<proteinExistence type="inferred from homology"/>
<dbReference type="PANTHER" id="PTHR13773:SF4">
    <property type="entry name" value="PHOSPHATIDATE CYTIDYLYLTRANSFERASE 2"/>
    <property type="match status" value="1"/>
</dbReference>
<dbReference type="AlphaFoldDB" id="A0A498LWW1"/>
<evidence type="ECO:0000313" key="17">
    <source>
        <dbReference type="Proteomes" id="UP000290572"/>
    </source>
</evidence>
<dbReference type="InterPro" id="IPR016720">
    <property type="entry name" value="PC_Trfase_euk"/>
</dbReference>
<keyword evidence="10 15" id="KW-1133">Transmembrane helix</keyword>
<keyword evidence="11" id="KW-0443">Lipid metabolism</keyword>
<keyword evidence="8 15" id="KW-0812">Transmembrane</keyword>
<keyword evidence="17" id="KW-1185">Reference proteome</keyword>
<evidence type="ECO:0000256" key="8">
    <source>
        <dbReference type="ARBA" id="ARBA00022692"/>
    </source>
</evidence>
<keyword evidence="12 15" id="KW-0472">Membrane</keyword>
<accession>A0A498LWW1</accession>
<comment type="pathway">
    <text evidence="3">Lipid metabolism.</text>
</comment>
<evidence type="ECO:0000256" key="3">
    <source>
        <dbReference type="ARBA" id="ARBA00005189"/>
    </source>
</evidence>